<dbReference type="Proteomes" id="UP000468735">
    <property type="component" value="Unassembled WGS sequence"/>
</dbReference>
<keyword evidence="1" id="KW-0812">Transmembrane</keyword>
<keyword evidence="3" id="KW-1185">Reference proteome</keyword>
<dbReference type="AlphaFoldDB" id="A0A6H9YT54"/>
<gene>
    <name evidence="2" type="ORF">F8566_30955</name>
</gene>
<reference evidence="2 3" key="1">
    <citation type="submission" date="2019-09" db="EMBL/GenBank/DDBJ databases">
        <title>Actinomadura physcomitrii sp. nov., a novel actinomycete isolated from moss [Physcomitrium sphaericum (Ludw) Fuernr].</title>
        <authorList>
            <person name="Zhuang X."/>
            <person name="Liu C."/>
        </authorList>
    </citation>
    <scope>NUCLEOTIDE SEQUENCE [LARGE SCALE GENOMIC DNA]</scope>
    <source>
        <strain evidence="2 3">HMC1</strain>
    </source>
</reference>
<comment type="caution">
    <text evidence="2">The sequence shown here is derived from an EMBL/GenBank/DDBJ whole genome shotgun (WGS) entry which is preliminary data.</text>
</comment>
<dbReference type="RefSeq" id="WP_151565389.1">
    <property type="nucleotide sequence ID" value="NZ_WBMT01000016.1"/>
</dbReference>
<sequence>MTRRRTGSMTLIRWQATFDRLIPGTGPLVRVGLWLMLVAFTRWLTGHAGRCDTACPAHRLVSPAA</sequence>
<name>A0A6H9YT54_9ACTN</name>
<keyword evidence="1" id="KW-0472">Membrane</keyword>
<keyword evidence="1" id="KW-1133">Transmembrane helix</keyword>
<evidence type="ECO:0000256" key="1">
    <source>
        <dbReference type="SAM" id="Phobius"/>
    </source>
</evidence>
<protein>
    <submittedName>
        <fullName evidence="2">Uncharacterized protein</fullName>
    </submittedName>
</protein>
<accession>A0A6H9YT54</accession>
<evidence type="ECO:0000313" key="3">
    <source>
        <dbReference type="Proteomes" id="UP000468735"/>
    </source>
</evidence>
<proteinExistence type="predicted"/>
<evidence type="ECO:0000313" key="2">
    <source>
        <dbReference type="EMBL" id="KAB2344362.1"/>
    </source>
</evidence>
<dbReference type="EMBL" id="WBMT01000016">
    <property type="protein sequence ID" value="KAB2344362.1"/>
    <property type="molecule type" value="Genomic_DNA"/>
</dbReference>
<dbReference type="OrthoDB" id="5185789at2"/>
<organism evidence="2 3">
    <name type="scientific">Actinomadura rudentiformis</name>
    <dbReference type="NCBI Taxonomy" id="359158"/>
    <lineage>
        <taxon>Bacteria</taxon>
        <taxon>Bacillati</taxon>
        <taxon>Actinomycetota</taxon>
        <taxon>Actinomycetes</taxon>
        <taxon>Streptosporangiales</taxon>
        <taxon>Thermomonosporaceae</taxon>
        <taxon>Actinomadura</taxon>
    </lineage>
</organism>
<feature type="transmembrane region" description="Helical" evidence="1">
    <location>
        <begin position="21"/>
        <end position="40"/>
    </location>
</feature>